<dbReference type="Pfam" id="PF00400">
    <property type="entry name" value="WD40"/>
    <property type="match status" value="1"/>
</dbReference>
<evidence type="ECO:0000256" key="7">
    <source>
        <dbReference type="ARBA" id="ARBA00022794"/>
    </source>
</evidence>
<keyword evidence="14" id="KW-0472">Membrane</keyword>
<feature type="region of interest" description="Disordered" evidence="13">
    <location>
        <begin position="1"/>
        <end position="39"/>
    </location>
</feature>
<evidence type="ECO:0000313" key="16">
    <source>
        <dbReference type="EMBL" id="KAI2655243.1"/>
    </source>
</evidence>
<evidence type="ECO:0000256" key="13">
    <source>
        <dbReference type="SAM" id="MobiDB-lite"/>
    </source>
</evidence>
<dbReference type="Gene3D" id="1.10.472.80">
    <property type="entry name" value="Ypt/Rab-GAP domain of gyp1p, domain 3"/>
    <property type="match status" value="1"/>
</dbReference>
<dbReference type="InterPro" id="IPR000195">
    <property type="entry name" value="Rab-GAP-TBC_dom"/>
</dbReference>
<keyword evidence="10" id="KW-0966">Cell projection</keyword>
<keyword evidence="14" id="KW-0812">Transmembrane</keyword>
<dbReference type="InterPro" id="IPR001680">
    <property type="entry name" value="WD40_rpt"/>
</dbReference>
<dbReference type="PANTHER" id="PTHR19853:SF1">
    <property type="entry name" value="TBC1 DOMAIN FAMILY MEMBER 31"/>
    <property type="match status" value="1"/>
</dbReference>
<dbReference type="InterPro" id="IPR001315">
    <property type="entry name" value="CARD"/>
</dbReference>
<feature type="transmembrane region" description="Helical" evidence="14">
    <location>
        <begin position="134"/>
        <end position="152"/>
    </location>
</feature>
<keyword evidence="8 12" id="KW-0175">Coiled coil</keyword>
<keyword evidence="5" id="KW-0853">WD repeat</keyword>
<feature type="compositionally biased region" description="Basic and acidic residues" evidence="13">
    <location>
        <begin position="1392"/>
        <end position="1403"/>
    </location>
</feature>
<evidence type="ECO:0000256" key="8">
    <source>
        <dbReference type="ARBA" id="ARBA00023054"/>
    </source>
</evidence>
<feature type="region of interest" description="Disordered" evidence="13">
    <location>
        <begin position="1329"/>
        <end position="1403"/>
    </location>
</feature>
<evidence type="ECO:0000256" key="11">
    <source>
        <dbReference type="ARBA" id="ARBA00034464"/>
    </source>
</evidence>
<dbReference type="PROSITE" id="PS50209">
    <property type="entry name" value="CARD"/>
    <property type="match status" value="1"/>
</dbReference>
<dbReference type="Proteomes" id="UP000830375">
    <property type="component" value="Unassembled WGS sequence"/>
</dbReference>
<dbReference type="InterPro" id="IPR011029">
    <property type="entry name" value="DEATH-like_dom_sf"/>
</dbReference>
<dbReference type="InterPro" id="IPR051570">
    <property type="entry name" value="TBC1_cilium_biogenesis"/>
</dbReference>
<evidence type="ECO:0000256" key="9">
    <source>
        <dbReference type="ARBA" id="ARBA00023212"/>
    </source>
</evidence>
<dbReference type="InterPro" id="IPR015943">
    <property type="entry name" value="WD40/YVTN_repeat-like_dom_sf"/>
</dbReference>
<organism evidence="16 17">
    <name type="scientific">Labeo rohita</name>
    <name type="common">Indian major carp</name>
    <name type="synonym">Cyprinus rohita</name>
    <dbReference type="NCBI Taxonomy" id="84645"/>
    <lineage>
        <taxon>Eukaryota</taxon>
        <taxon>Metazoa</taxon>
        <taxon>Chordata</taxon>
        <taxon>Craniata</taxon>
        <taxon>Vertebrata</taxon>
        <taxon>Euteleostomi</taxon>
        <taxon>Actinopterygii</taxon>
        <taxon>Neopterygii</taxon>
        <taxon>Teleostei</taxon>
        <taxon>Ostariophysi</taxon>
        <taxon>Cypriniformes</taxon>
        <taxon>Cyprinidae</taxon>
        <taxon>Labeoninae</taxon>
        <taxon>Labeonini</taxon>
        <taxon>Labeo</taxon>
    </lineage>
</organism>
<reference evidence="16 17" key="1">
    <citation type="submission" date="2022-01" db="EMBL/GenBank/DDBJ databases">
        <title>A high-quality chromosome-level genome assembly of rohu carp, Labeo rohita.</title>
        <authorList>
            <person name="Arick M.A. II"/>
            <person name="Hsu C.-Y."/>
            <person name="Magbanua Z."/>
            <person name="Pechanova O."/>
            <person name="Grover C."/>
            <person name="Miller E."/>
            <person name="Thrash A."/>
            <person name="Ezzel L."/>
            <person name="Alam S."/>
            <person name="Benzie J."/>
            <person name="Hamilton M."/>
            <person name="Karsi A."/>
            <person name="Lawrence M.L."/>
            <person name="Peterson D.G."/>
        </authorList>
    </citation>
    <scope>NUCLEOTIDE SEQUENCE [LARGE SCALE GENOMIC DNA]</scope>
    <source>
        <strain evidence="17">BAU-BD-2019</strain>
        <tissue evidence="16">Blood</tissue>
    </source>
</reference>
<evidence type="ECO:0000256" key="6">
    <source>
        <dbReference type="ARBA" id="ARBA00022737"/>
    </source>
</evidence>
<sequence>MPFLGQDWRSPGQSWVKTEDGWKKTTKDENETNNNVSERKTYCKEEHDKENLILSINYDVAAKKRKKDLLNNNTKIPYFHKDKWIYVHKGSTKERHGYCTLGEAFNRLDFCSAIKDTRRFNYVVRAQSLKKKRVNLSLGLWVCATVFVLIIAHQTSGPLGLFYGKCTGTILRGLAVGEGKNDNAHMLLGRVWLLELIAKSQLPSLSGVAQKNYMNILERVVQKVLEDQQNVRPIKELLQTLYASLCSLVQDMGKSVLVGNINIWPTNTGMTFLDLPASLQLNIMHRLTDGRDLVSLGQIRKRLMVSDKGHLEWKKMYFKLCRCYPHKEQYSDTLQFCTHCHILFWKDTNHPCTANNPESCCKAVSPQGFINLFNEQHIYNSRGWDRIKDKQLQRCFGLLSKRMTGFLVQRMSNCLYRSRTITAYEAQVVTSQPTDMQKASRLIQIVIKKGQSACSSFLTCLGICDPVLYENVTGFQAQFSQEDRQHVEQIPLSEKLQFTPYIITIQNSSLTNCIIGNNNSQCITCDQHSLLAQNDAISVNEMPDSQSHDQLIPEGDAISSNSVHMERSNIEYVIIGDGNNMTVTESSEVEEDTEIDPEVIQPVSILATVIRNASARQTKTVRFLQVAFDTTGESFLAGDHHGNIYVFDISRNRRTTEFLVALADYSIKCFDKDTRQLVSWMRGHEGAVSSLSVHSSGSYAISTSSDTAQLWNLDTFQRKRKLNVRQSVGIQKVFFLPHSNTILSCFSDDSIFAWESDTLFCKYQLPVPQDGPRIHYRTFAVTQDGKTLAAAGRSNLVHLWCLDSRQLLRVIQMPPKVKTVRFVDFLPDSFDAGSNQILGVLSQDGVMRFINIQSCKQLFEIGSHEDAITLATICPKGHHIVAVMDSGCLFGVLYCISLRTMQRSALFQNNPLICFEVVATVIVNWCQHWFEYFPNPPLNVLSLAENVLAHHDKELLQHFVACGITSQLYAWPLLETLFSEVLMREEWLKLFDNVFSNHPSFLLMAVVAYVTCCRAPLLLCTDKKDFEETYRLMDSTPADIHPSSVLSDFEPLTHGQYPVFNKYPTFIVEYQSQERDRIRQQEVEYLRERQEVQQLHAEAVRQQAEFDAWYKQQELLLQGEEQRRRILQEEESKLAQQRARLAAMKRELKVKELNLIDSARRRFLKHQQDQRRIHLKRLDDEIQRKMALRDQETAAAVEDIEVRQMELDAQRQLAEVDTRRRKAEIEDSTFQNLIQTDAHISQKNKKLLEDTLAEVGQMEVDADWQAEVIKRLEKAEERQEKQRERLVNLSTQTRAKEEQWDDVVAKQAKLEEERRAAATVNAQWRSLISQETDETEKHHGKLQKSLEDSLNHQKEKRLRSPCSSRGLLHKTQSETTNVSLSNQSDDSTGYRGRGELDTKERELMQEIRELRTKLASRARATDFISPSTSSVHSH</sequence>
<dbReference type="SUPFAM" id="SSF81383">
    <property type="entry name" value="F-box domain"/>
    <property type="match status" value="1"/>
</dbReference>
<dbReference type="Pfam" id="PF00566">
    <property type="entry name" value="RabGAP-TBC"/>
    <property type="match status" value="1"/>
</dbReference>
<feature type="coiled-coil region" evidence="12">
    <location>
        <begin position="1265"/>
        <end position="1292"/>
    </location>
</feature>
<dbReference type="EMBL" id="JACTAM010000016">
    <property type="protein sequence ID" value="KAI2655243.1"/>
    <property type="molecule type" value="Genomic_DNA"/>
</dbReference>
<comment type="function">
    <text evidence="11">Molecular adapter which is involved in cilium biogenesis. Part of a functional complex including OFD1 a centriolar protein involved in cilium assembly. Could regulate the cAMP-dependent phosphorylation of OFD1, and its subsequent ubiquitination by PJA2 which ultimately leads to its proteasomal degradation.</text>
</comment>
<keyword evidence="7" id="KW-0970">Cilium biogenesis/degradation</keyword>
<dbReference type="Pfam" id="PF00619">
    <property type="entry name" value="CARD"/>
    <property type="match status" value="1"/>
</dbReference>
<protein>
    <recommendedName>
        <fullName evidence="3">TBC1 domain family member 31</fullName>
    </recommendedName>
</protein>
<dbReference type="Gene3D" id="2.130.10.10">
    <property type="entry name" value="YVTN repeat-like/Quinoprotein amine dehydrogenase"/>
    <property type="match status" value="2"/>
</dbReference>
<keyword evidence="14" id="KW-1133">Transmembrane helix</keyword>
<feature type="coiled-coil region" evidence="12">
    <location>
        <begin position="1078"/>
        <end position="1154"/>
    </location>
</feature>
<evidence type="ECO:0000313" key="17">
    <source>
        <dbReference type="Proteomes" id="UP000830375"/>
    </source>
</evidence>
<dbReference type="SMART" id="SM00320">
    <property type="entry name" value="WD40"/>
    <property type="match status" value="6"/>
</dbReference>
<feature type="compositionally biased region" description="Basic and acidic residues" evidence="13">
    <location>
        <begin position="17"/>
        <end position="30"/>
    </location>
</feature>
<dbReference type="SUPFAM" id="SSF50978">
    <property type="entry name" value="WD40 repeat-like"/>
    <property type="match status" value="1"/>
</dbReference>
<evidence type="ECO:0000256" key="4">
    <source>
        <dbReference type="ARBA" id="ARBA00022490"/>
    </source>
</evidence>
<feature type="domain" description="CARD" evidence="15">
    <location>
        <begin position="384"/>
        <end position="461"/>
    </location>
</feature>
<dbReference type="CDD" id="cd01671">
    <property type="entry name" value="CARD"/>
    <property type="match status" value="1"/>
</dbReference>
<accession>A0ABQ8M050</accession>
<feature type="compositionally biased region" description="Polar residues" evidence="13">
    <location>
        <begin position="1373"/>
        <end position="1387"/>
    </location>
</feature>
<keyword evidence="4" id="KW-0963">Cytoplasm</keyword>
<evidence type="ECO:0000256" key="5">
    <source>
        <dbReference type="ARBA" id="ARBA00022574"/>
    </source>
</evidence>
<evidence type="ECO:0000256" key="1">
    <source>
        <dbReference type="ARBA" id="ARBA00004120"/>
    </source>
</evidence>
<name>A0ABQ8M050_LABRO</name>
<dbReference type="InterPro" id="IPR035969">
    <property type="entry name" value="Rab-GAP_TBC_sf"/>
</dbReference>
<dbReference type="Gene3D" id="1.10.533.10">
    <property type="entry name" value="Death Domain, Fas"/>
    <property type="match status" value="1"/>
</dbReference>
<keyword evidence="17" id="KW-1185">Reference proteome</keyword>
<proteinExistence type="predicted"/>
<evidence type="ECO:0000256" key="12">
    <source>
        <dbReference type="SAM" id="Coils"/>
    </source>
</evidence>
<evidence type="ECO:0000259" key="15">
    <source>
        <dbReference type="PROSITE" id="PS50209"/>
    </source>
</evidence>
<dbReference type="SUPFAM" id="SSF47986">
    <property type="entry name" value="DEATH domain"/>
    <property type="match status" value="1"/>
</dbReference>
<dbReference type="InterPro" id="IPR036322">
    <property type="entry name" value="WD40_repeat_dom_sf"/>
</dbReference>
<keyword evidence="6" id="KW-0677">Repeat</keyword>
<keyword evidence="9" id="KW-0206">Cytoskeleton</keyword>
<feature type="region of interest" description="Disordered" evidence="13">
    <location>
        <begin position="1415"/>
        <end position="1434"/>
    </location>
</feature>
<feature type="compositionally biased region" description="Polar residues" evidence="13">
    <location>
        <begin position="1424"/>
        <end position="1434"/>
    </location>
</feature>
<dbReference type="PANTHER" id="PTHR19853">
    <property type="entry name" value="WD REPEAT CONTAINING PROTEIN 3 WDR3"/>
    <property type="match status" value="1"/>
</dbReference>
<comment type="caution">
    <text evidence="16">The sequence shown here is derived from an EMBL/GenBank/DDBJ whole genome shotgun (WGS) entry which is preliminary data.</text>
</comment>
<dbReference type="SUPFAM" id="SSF47923">
    <property type="entry name" value="Ypt/Rab-GAP domain of gyp1p"/>
    <property type="match status" value="1"/>
</dbReference>
<evidence type="ECO:0000256" key="2">
    <source>
        <dbReference type="ARBA" id="ARBA00004607"/>
    </source>
</evidence>
<evidence type="ECO:0000256" key="10">
    <source>
        <dbReference type="ARBA" id="ARBA00023273"/>
    </source>
</evidence>
<comment type="subcellular location">
    <subcellularLocation>
        <location evidence="1">Cytoplasm</location>
        <location evidence="1">Cytoskeleton</location>
        <location evidence="1">Cilium basal body</location>
    </subcellularLocation>
    <subcellularLocation>
        <location evidence="2">Cytoplasm</location>
        <location evidence="2">Cytoskeleton</location>
        <location evidence="2">Microtubule organizing center</location>
        <location evidence="2">Centrosome</location>
        <location evidence="2">Centriolar satellite</location>
    </subcellularLocation>
</comment>
<evidence type="ECO:0000256" key="14">
    <source>
        <dbReference type="SAM" id="Phobius"/>
    </source>
</evidence>
<feature type="compositionally biased region" description="Basic and acidic residues" evidence="13">
    <location>
        <begin position="1344"/>
        <end position="1353"/>
    </location>
</feature>
<dbReference type="InterPro" id="IPR036047">
    <property type="entry name" value="F-box-like_dom_sf"/>
</dbReference>
<evidence type="ECO:0000256" key="3">
    <source>
        <dbReference type="ARBA" id="ARBA00014199"/>
    </source>
</evidence>
<gene>
    <name evidence="16" type="ORF">H4Q32_017598</name>
</gene>